<dbReference type="InterPro" id="IPR001138">
    <property type="entry name" value="Zn2Cys6_DnaBD"/>
</dbReference>
<dbReference type="Gene3D" id="4.10.240.10">
    <property type="entry name" value="Zn(2)-C6 fungal-type DNA-binding domain"/>
    <property type="match status" value="1"/>
</dbReference>
<evidence type="ECO:0000259" key="2">
    <source>
        <dbReference type="PROSITE" id="PS50048"/>
    </source>
</evidence>
<dbReference type="SMART" id="SM00066">
    <property type="entry name" value="GAL4"/>
    <property type="match status" value="1"/>
</dbReference>
<name>A0ABR3WAE1_9PEZI</name>
<evidence type="ECO:0000313" key="4">
    <source>
        <dbReference type="Proteomes" id="UP001583177"/>
    </source>
</evidence>
<dbReference type="InterPro" id="IPR053157">
    <property type="entry name" value="Sterol_Uptake_Regulator"/>
</dbReference>
<comment type="caution">
    <text evidence="3">The sequence shown here is derived from an EMBL/GenBank/DDBJ whole genome shotgun (WGS) entry which is preliminary data.</text>
</comment>
<dbReference type="PROSITE" id="PS00463">
    <property type="entry name" value="ZN2_CY6_FUNGAL_1"/>
    <property type="match status" value="1"/>
</dbReference>
<accession>A0ABR3WAE1</accession>
<dbReference type="PROSITE" id="PS50048">
    <property type="entry name" value="ZN2_CY6_FUNGAL_2"/>
    <property type="match status" value="1"/>
</dbReference>
<feature type="domain" description="Zn(2)-C6 fungal-type" evidence="2">
    <location>
        <begin position="14"/>
        <end position="44"/>
    </location>
</feature>
<proteinExistence type="predicted"/>
<organism evidence="3 4">
    <name type="scientific">Diaporthe australafricana</name>
    <dbReference type="NCBI Taxonomy" id="127596"/>
    <lineage>
        <taxon>Eukaryota</taxon>
        <taxon>Fungi</taxon>
        <taxon>Dikarya</taxon>
        <taxon>Ascomycota</taxon>
        <taxon>Pezizomycotina</taxon>
        <taxon>Sordariomycetes</taxon>
        <taxon>Sordariomycetidae</taxon>
        <taxon>Diaporthales</taxon>
        <taxon>Diaporthaceae</taxon>
        <taxon>Diaporthe</taxon>
    </lineage>
</organism>
<protein>
    <recommendedName>
        <fullName evidence="2">Zn(2)-C6 fungal-type domain-containing protein</fullName>
    </recommendedName>
</protein>
<evidence type="ECO:0000256" key="1">
    <source>
        <dbReference type="ARBA" id="ARBA00023242"/>
    </source>
</evidence>
<keyword evidence="1" id="KW-0539">Nucleus</keyword>
<dbReference type="PANTHER" id="PTHR47784:SF5">
    <property type="entry name" value="STEROL UPTAKE CONTROL PROTEIN 2"/>
    <property type="match status" value="1"/>
</dbReference>
<dbReference type="SUPFAM" id="SSF57701">
    <property type="entry name" value="Zn2/Cys6 DNA-binding domain"/>
    <property type="match status" value="1"/>
</dbReference>
<gene>
    <name evidence="3" type="ORF">Daus18300_010505</name>
</gene>
<dbReference type="Pfam" id="PF00172">
    <property type="entry name" value="Zn_clus"/>
    <property type="match status" value="1"/>
</dbReference>
<dbReference type="InterPro" id="IPR036864">
    <property type="entry name" value="Zn2-C6_fun-type_DNA-bd_sf"/>
</dbReference>
<dbReference type="EMBL" id="JAWRVE010000116">
    <property type="protein sequence ID" value="KAL1857057.1"/>
    <property type="molecule type" value="Genomic_DNA"/>
</dbReference>
<sequence length="271" mass="31070">MNRQRKSHRKSREGCEQCKERHVKCNEFHPQCQNCERYSFPCSFSSSVLRTTPLNEDSVADLELLEFWHRNPLTADFSDANKQFEYDFVRLGFSHHYLLNSILALAALQLFDQDRSRLKWYARAAAHQDAALTRARPHLQSLEDCQRLALVGFAAFTTMYAVAEPLVRPVHRGSEFTELDPVGELLRAIRLGRSTTAFVRNQLAPQIKGDPMVLSKFAPHRPENVGDVELRFPQLTLLRDLVESHCETEQKPACIDAAVTLFEAIAWLMDN</sequence>
<dbReference type="PANTHER" id="PTHR47784">
    <property type="entry name" value="STEROL UPTAKE CONTROL PROTEIN 2"/>
    <property type="match status" value="1"/>
</dbReference>
<keyword evidence="4" id="KW-1185">Reference proteome</keyword>
<dbReference type="Proteomes" id="UP001583177">
    <property type="component" value="Unassembled WGS sequence"/>
</dbReference>
<reference evidence="3 4" key="1">
    <citation type="journal article" date="2024" name="IMA Fungus">
        <title>IMA Genome - F19 : A genome assembly and annotation guide to empower mycologists, including annotated draft genome sequences of Ceratocystis pirilliformis, Diaporthe australafricana, Fusarium ophioides, Paecilomyces lecythidis, and Sporothrix stenoceras.</title>
        <authorList>
            <person name="Aylward J."/>
            <person name="Wilson A.M."/>
            <person name="Visagie C.M."/>
            <person name="Spraker J."/>
            <person name="Barnes I."/>
            <person name="Buitendag C."/>
            <person name="Ceriani C."/>
            <person name="Del Mar Angel L."/>
            <person name="du Plessis D."/>
            <person name="Fuchs T."/>
            <person name="Gasser K."/>
            <person name="Kramer D."/>
            <person name="Li W."/>
            <person name="Munsamy K."/>
            <person name="Piso A."/>
            <person name="Price J.L."/>
            <person name="Sonnekus B."/>
            <person name="Thomas C."/>
            <person name="van der Nest A."/>
            <person name="van Dijk A."/>
            <person name="van Heerden A."/>
            <person name="van Vuuren N."/>
            <person name="Yilmaz N."/>
            <person name="Duong T.A."/>
            <person name="van der Merwe N.A."/>
            <person name="Wingfield M.J."/>
            <person name="Wingfield B.D."/>
        </authorList>
    </citation>
    <scope>NUCLEOTIDE SEQUENCE [LARGE SCALE GENOMIC DNA]</scope>
    <source>
        <strain evidence="3 4">CMW 18300</strain>
    </source>
</reference>
<dbReference type="CDD" id="cd00067">
    <property type="entry name" value="GAL4"/>
    <property type="match status" value="1"/>
</dbReference>
<evidence type="ECO:0000313" key="3">
    <source>
        <dbReference type="EMBL" id="KAL1857057.1"/>
    </source>
</evidence>